<evidence type="ECO:0000313" key="1">
    <source>
        <dbReference type="EMBL" id="KAB5587731.1"/>
    </source>
</evidence>
<evidence type="ECO:0000313" key="2">
    <source>
        <dbReference type="Proteomes" id="UP000383932"/>
    </source>
</evidence>
<sequence length="264" mass="30030">MASLSAAARVAYNFLSCFDTITQRERDAVDFSLRIIATQYLEANTDLKDLTRNVFATTSDLIAQLYGEELRHIIKTLSRTAKPDTSADELFRNLLSCIYPADRVDIVSTLSEVDVLFARPLEELKWMVGSWSLGRRIASTKGTIGALNVEKRLMDLPIGIGLRDYINMIRPGCELIARPGETDYEAFITMVINPWMALGFWLDNDLRILEEDQAKLDTDYANYLNQQEHSAGDHDPHAHIRARVKQRMQVGTRSLHNYMSDAYH</sequence>
<organism evidence="1 2">
    <name type="scientific">Ceratobasidium theobromae</name>
    <dbReference type="NCBI Taxonomy" id="1582974"/>
    <lineage>
        <taxon>Eukaryota</taxon>
        <taxon>Fungi</taxon>
        <taxon>Dikarya</taxon>
        <taxon>Basidiomycota</taxon>
        <taxon>Agaricomycotina</taxon>
        <taxon>Agaricomycetes</taxon>
        <taxon>Cantharellales</taxon>
        <taxon>Ceratobasidiaceae</taxon>
        <taxon>Ceratobasidium</taxon>
    </lineage>
</organism>
<dbReference type="EMBL" id="SSOP01000826">
    <property type="protein sequence ID" value="KAB5587731.1"/>
    <property type="molecule type" value="Genomic_DNA"/>
</dbReference>
<dbReference type="Proteomes" id="UP000383932">
    <property type="component" value="Unassembled WGS sequence"/>
</dbReference>
<dbReference type="AlphaFoldDB" id="A0A5N5Q8H0"/>
<keyword evidence="2" id="KW-1185">Reference proteome</keyword>
<comment type="caution">
    <text evidence="1">The sequence shown here is derived from an EMBL/GenBank/DDBJ whole genome shotgun (WGS) entry which is preliminary data.</text>
</comment>
<reference evidence="1 2" key="1">
    <citation type="journal article" date="2019" name="Fungal Biol. Biotechnol.">
        <title>Draft genome sequence of fastidious pathogen Ceratobasidium theobromae, which causes vascular-streak dieback in Theobroma cacao.</title>
        <authorList>
            <person name="Ali S.S."/>
            <person name="Asman A."/>
            <person name="Shao J."/>
            <person name="Firmansyah A.P."/>
            <person name="Susilo A.W."/>
            <person name="Rosmana A."/>
            <person name="McMahon P."/>
            <person name="Junaid M."/>
            <person name="Guest D."/>
            <person name="Kheng T.Y."/>
            <person name="Meinhardt L.W."/>
            <person name="Bailey B.A."/>
        </authorList>
    </citation>
    <scope>NUCLEOTIDE SEQUENCE [LARGE SCALE GENOMIC DNA]</scope>
    <source>
        <strain evidence="1 2">CT2</strain>
    </source>
</reference>
<protein>
    <submittedName>
        <fullName evidence="1">Uncharacterized protein</fullName>
    </submittedName>
</protein>
<name>A0A5N5Q8H0_9AGAM</name>
<accession>A0A5N5Q8H0</accession>
<proteinExistence type="predicted"/>
<gene>
    <name evidence="1" type="ORF">CTheo_8828</name>
</gene>